<dbReference type="EMBL" id="JAWIZZ010000045">
    <property type="protein sequence ID" value="KAK5780178.1"/>
    <property type="molecule type" value="Genomic_DNA"/>
</dbReference>
<organism evidence="2 3">
    <name type="scientific">Arxiozyma heterogenica</name>
    <dbReference type="NCBI Taxonomy" id="278026"/>
    <lineage>
        <taxon>Eukaryota</taxon>
        <taxon>Fungi</taxon>
        <taxon>Dikarya</taxon>
        <taxon>Ascomycota</taxon>
        <taxon>Saccharomycotina</taxon>
        <taxon>Saccharomycetes</taxon>
        <taxon>Saccharomycetales</taxon>
        <taxon>Saccharomycetaceae</taxon>
        <taxon>Arxiozyma</taxon>
    </lineage>
</organism>
<gene>
    <name evidence="2" type="ORF">RI543_002722</name>
</gene>
<dbReference type="SUPFAM" id="SSF52283">
    <property type="entry name" value="Formate/glycerate dehydrogenase catalytic domain-like"/>
    <property type="match status" value="1"/>
</dbReference>
<dbReference type="Gene3D" id="3.40.50.720">
    <property type="entry name" value="NAD(P)-binding Rossmann-like Domain"/>
    <property type="match status" value="1"/>
</dbReference>
<protein>
    <recommendedName>
        <fullName evidence="1">D-isomer specific 2-hydroxyacid dehydrogenase catalytic domain-containing protein</fullName>
    </recommendedName>
</protein>
<dbReference type="Pfam" id="PF00389">
    <property type="entry name" value="2-Hacid_dh"/>
    <property type="match status" value="1"/>
</dbReference>
<dbReference type="GO" id="GO:0051287">
    <property type="term" value="F:NAD binding"/>
    <property type="evidence" value="ECO:0007669"/>
    <property type="project" value="InterPro"/>
</dbReference>
<evidence type="ECO:0000259" key="1">
    <source>
        <dbReference type="Pfam" id="PF00389"/>
    </source>
</evidence>
<name>A0AAN7WT78_9SACH</name>
<proteinExistence type="predicted"/>
<dbReference type="Proteomes" id="UP001306508">
    <property type="component" value="Unassembled WGS sequence"/>
</dbReference>
<reference evidence="3" key="1">
    <citation type="submission" date="2023-07" db="EMBL/GenBank/DDBJ databases">
        <title>A draft genome of Kazachstania heterogenica Y-27499.</title>
        <authorList>
            <person name="Donic C."/>
            <person name="Kralova J.S."/>
            <person name="Fidel L."/>
            <person name="Ben-Dor S."/>
            <person name="Jung S."/>
        </authorList>
    </citation>
    <scope>NUCLEOTIDE SEQUENCE [LARGE SCALE GENOMIC DNA]</scope>
    <source>
        <strain evidence="3">Y27499</strain>
    </source>
</reference>
<dbReference type="InterPro" id="IPR006139">
    <property type="entry name" value="D-isomer_2_OHA_DH_cat_dom"/>
</dbReference>
<dbReference type="AlphaFoldDB" id="A0AAN7WT78"/>
<feature type="domain" description="D-isomer specific 2-hydroxyacid dehydrogenase catalytic" evidence="1">
    <location>
        <begin position="52"/>
        <end position="152"/>
    </location>
</feature>
<keyword evidence="3" id="KW-1185">Reference proteome</keyword>
<dbReference type="GO" id="GO:0016616">
    <property type="term" value="F:oxidoreductase activity, acting on the CH-OH group of donors, NAD or NADP as acceptor"/>
    <property type="evidence" value="ECO:0007669"/>
    <property type="project" value="InterPro"/>
</dbReference>
<accession>A0AAN7WT78</accession>
<comment type="caution">
    <text evidence="2">The sequence shown here is derived from an EMBL/GenBank/DDBJ whole genome shotgun (WGS) entry which is preliminary data.</text>
</comment>
<sequence length="152" mass="16909">MLMPIYSQPAINIKGESTTSLAELFIDLIPKRLPFMQQQSSAGTLAENDIKVLLLENTSQELIEIFNQQGYQTEWYNYLLTDTKLISIIGDVHILNIGPKTHLSANILRHAKNLIGIGCFSVEVSNVDLEYATGMGVAVFHSPFLNSRSVVE</sequence>
<evidence type="ECO:0000313" key="3">
    <source>
        <dbReference type="Proteomes" id="UP001306508"/>
    </source>
</evidence>
<evidence type="ECO:0000313" key="2">
    <source>
        <dbReference type="EMBL" id="KAK5780178.1"/>
    </source>
</evidence>